<evidence type="ECO:0000256" key="1">
    <source>
        <dbReference type="SAM" id="SignalP"/>
    </source>
</evidence>
<gene>
    <name evidence="3" type="ORF">DYU11_21240</name>
</gene>
<dbReference type="EMBL" id="QXED01000006">
    <property type="protein sequence ID" value="RIV20795.1"/>
    <property type="molecule type" value="Genomic_DNA"/>
</dbReference>
<dbReference type="AlphaFoldDB" id="A0A418M4Q7"/>
<sequence>MNARYVFLLLLLIGLGSPSVAGPIKGKPKKVLNVLIIDGQNNHVQWPKITFMMKQYLEETGKFTVDVSRTYYTWNGDDLVQQYQIPGVGKSVPLPKPRMDSAYHPNFSKYDVVICNFGWNAAPWSDATQADFEQYIKKGGGLVVVHAANNSFPNWPAYNRMIGLGGWGDRSEKDGPYVYYDQNGKLVRDTKPGNAGSHGAQTEFMITVRNPKHPIMKGIPERWLHAKDELYDRLRGPAENMDVLATAFSPKSNRGTDQNEPMLMTIQYGKGRIFHTALGHADYSVACVGFITTLQRGTQWAATGKVDIPVPDDFPTEQATRQRAIAEK</sequence>
<dbReference type="PANTHER" id="PTHR40469:SF2">
    <property type="entry name" value="GALACTOSE-BINDING DOMAIN-LIKE SUPERFAMILY PROTEIN"/>
    <property type="match status" value="1"/>
</dbReference>
<feature type="signal peptide" evidence="1">
    <location>
        <begin position="1"/>
        <end position="21"/>
    </location>
</feature>
<comment type="caution">
    <text evidence="3">The sequence shown here is derived from an EMBL/GenBank/DDBJ whole genome shotgun (WGS) entry which is preliminary data.</text>
</comment>
<evidence type="ECO:0000259" key="2">
    <source>
        <dbReference type="Pfam" id="PF06283"/>
    </source>
</evidence>
<evidence type="ECO:0000313" key="3">
    <source>
        <dbReference type="EMBL" id="RIV20795.1"/>
    </source>
</evidence>
<keyword evidence="4" id="KW-1185">Reference proteome</keyword>
<accession>A0A418M4Q7</accession>
<feature type="domain" description="ThuA-like" evidence="2">
    <location>
        <begin position="106"/>
        <end position="301"/>
    </location>
</feature>
<dbReference type="OrthoDB" id="9785923at2"/>
<dbReference type="RefSeq" id="WP_119669965.1">
    <property type="nucleotide sequence ID" value="NZ_QXED01000006.1"/>
</dbReference>
<dbReference type="PANTHER" id="PTHR40469">
    <property type="entry name" value="SECRETED GLYCOSYL HYDROLASE"/>
    <property type="match status" value="1"/>
</dbReference>
<keyword evidence="1" id="KW-0732">Signal</keyword>
<dbReference type="SUPFAM" id="SSF52317">
    <property type="entry name" value="Class I glutamine amidotransferase-like"/>
    <property type="match status" value="1"/>
</dbReference>
<dbReference type="Pfam" id="PF06283">
    <property type="entry name" value="ThuA"/>
    <property type="match status" value="1"/>
</dbReference>
<proteinExistence type="predicted"/>
<evidence type="ECO:0000313" key="4">
    <source>
        <dbReference type="Proteomes" id="UP000283523"/>
    </source>
</evidence>
<protein>
    <submittedName>
        <fullName evidence="3">ThuA domain-containing protein</fullName>
    </submittedName>
</protein>
<feature type="chain" id="PRO_5019550323" evidence="1">
    <location>
        <begin position="22"/>
        <end position="328"/>
    </location>
</feature>
<dbReference type="Gene3D" id="3.40.50.880">
    <property type="match status" value="1"/>
</dbReference>
<organism evidence="3 4">
    <name type="scientific">Fibrisoma montanum</name>
    <dbReference type="NCBI Taxonomy" id="2305895"/>
    <lineage>
        <taxon>Bacteria</taxon>
        <taxon>Pseudomonadati</taxon>
        <taxon>Bacteroidota</taxon>
        <taxon>Cytophagia</taxon>
        <taxon>Cytophagales</taxon>
        <taxon>Spirosomataceae</taxon>
        <taxon>Fibrisoma</taxon>
    </lineage>
</organism>
<reference evidence="3 4" key="1">
    <citation type="submission" date="2018-08" db="EMBL/GenBank/DDBJ databases">
        <title>Fibrisoma montanum sp. nov., isolated from Danxia mountain soil.</title>
        <authorList>
            <person name="Huang Y."/>
        </authorList>
    </citation>
    <scope>NUCLEOTIDE SEQUENCE [LARGE SCALE GENOMIC DNA]</scope>
    <source>
        <strain evidence="3 4">HYT19</strain>
    </source>
</reference>
<dbReference type="InterPro" id="IPR029062">
    <property type="entry name" value="Class_I_gatase-like"/>
</dbReference>
<name>A0A418M4Q7_9BACT</name>
<dbReference type="Proteomes" id="UP000283523">
    <property type="component" value="Unassembled WGS sequence"/>
</dbReference>
<dbReference type="InterPro" id="IPR029010">
    <property type="entry name" value="ThuA-like"/>
</dbReference>